<feature type="chain" id="PRO_5020994927" description="Secreted protein" evidence="2">
    <location>
        <begin position="17"/>
        <end position="229"/>
    </location>
</feature>
<accession>A0A4P2QZY0</accession>
<dbReference type="AlphaFoldDB" id="A0A4P2QZY0"/>
<feature type="region of interest" description="Disordered" evidence="1">
    <location>
        <begin position="21"/>
        <end position="73"/>
    </location>
</feature>
<feature type="compositionally biased region" description="Low complexity" evidence="1">
    <location>
        <begin position="21"/>
        <end position="34"/>
    </location>
</feature>
<dbReference type="PROSITE" id="PS51257">
    <property type="entry name" value="PROKAR_LIPOPROTEIN"/>
    <property type="match status" value="1"/>
</dbReference>
<evidence type="ECO:0000256" key="1">
    <source>
        <dbReference type="SAM" id="MobiDB-lite"/>
    </source>
</evidence>
<organism evidence="3 4">
    <name type="scientific">Sorangium cellulosum</name>
    <name type="common">Polyangium cellulosum</name>
    <dbReference type="NCBI Taxonomy" id="56"/>
    <lineage>
        <taxon>Bacteria</taxon>
        <taxon>Pseudomonadati</taxon>
        <taxon>Myxococcota</taxon>
        <taxon>Polyangia</taxon>
        <taxon>Polyangiales</taxon>
        <taxon>Polyangiaceae</taxon>
        <taxon>Sorangium</taxon>
    </lineage>
</organism>
<gene>
    <name evidence="3" type="ORF">SOCE836_073520</name>
</gene>
<reference evidence="3 4" key="1">
    <citation type="submission" date="2015-09" db="EMBL/GenBank/DDBJ databases">
        <title>Sorangium comparison.</title>
        <authorList>
            <person name="Zaburannyi N."/>
            <person name="Bunk B."/>
            <person name="Overmann J."/>
            <person name="Mueller R."/>
        </authorList>
    </citation>
    <scope>NUCLEOTIDE SEQUENCE [LARGE SCALE GENOMIC DNA]</scope>
    <source>
        <strain evidence="3 4">So ce836</strain>
    </source>
</reference>
<dbReference type="RefSeq" id="WP_129578238.1">
    <property type="nucleotide sequence ID" value="NZ_CP012672.1"/>
</dbReference>
<evidence type="ECO:0008006" key="5">
    <source>
        <dbReference type="Google" id="ProtNLM"/>
    </source>
</evidence>
<dbReference type="Proteomes" id="UP000295497">
    <property type="component" value="Chromosome"/>
</dbReference>
<evidence type="ECO:0000256" key="2">
    <source>
        <dbReference type="SAM" id="SignalP"/>
    </source>
</evidence>
<proteinExistence type="predicted"/>
<name>A0A4P2QZY0_SORCE</name>
<evidence type="ECO:0000313" key="3">
    <source>
        <dbReference type="EMBL" id="AUX35163.1"/>
    </source>
</evidence>
<feature type="signal peptide" evidence="2">
    <location>
        <begin position="1"/>
        <end position="16"/>
    </location>
</feature>
<keyword evidence="2" id="KW-0732">Signal</keyword>
<evidence type="ECO:0000313" key="4">
    <source>
        <dbReference type="Proteomes" id="UP000295497"/>
    </source>
</evidence>
<protein>
    <recommendedName>
        <fullName evidence="5">Secreted protein</fullName>
    </recommendedName>
</protein>
<sequence>MSRFLAMVCACLLASACGDDTTGGSPSGSTSSSASGGGQGGDGGSGGGPGGNGGSGGGEVDCSAFEDDEPGTPVTIRVTNHRATSIYHLGNECVERFRIGPEGGRLGTADYPWVYMTCEEVQTEDDWPQDCLGGSTFEIAAGESATFSWSGLLYETQQMPIACAAQPDNPFADDCPRAVAVQPGAFKIALELFGAETCEDEGLCSLGEPFTVEQSFTYPDDTAVELSVD</sequence>
<feature type="compositionally biased region" description="Gly residues" evidence="1">
    <location>
        <begin position="35"/>
        <end position="59"/>
    </location>
</feature>
<dbReference type="EMBL" id="CP012672">
    <property type="protein sequence ID" value="AUX35163.1"/>
    <property type="molecule type" value="Genomic_DNA"/>
</dbReference>